<dbReference type="PROSITE" id="PS01346">
    <property type="entry name" value="CLAUDIN"/>
    <property type="match status" value="2"/>
</dbReference>
<proteinExistence type="inferred from homology"/>
<evidence type="ECO:0000256" key="7">
    <source>
        <dbReference type="ARBA" id="ARBA00022949"/>
    </source>
</evidence>
<protein>
    <recommendedName>
        <fullName evidence="14">Claudin</fullName>
    </recommendedName>
</protein>
<keyword evidence="13" id="KW-1185">Reference proteome</keyword>
<feature type="chain" id="PRO_5044878511" description="Claudin" evidence="11">
    <location>
        <begin position="25"/>
        <end position="524"/>
    </location>
</feature>
<feature type="transmembrane region" description="Helical" evidence="10">
    <location>
        <begin position="248"/>
        <end position="274"/>
    </location>
</feature>
<comment type="caution">
    <text evidence="12">The sequence shown here is derived from an EMBL/GenBank/DDBJ whole genome shotgun (WGS) entry which is preliminary data.</text>
</comment>
<keyword evidence="9 10" id="KW-0472">Membrane</keyword>
<comment type="subcellular location">
    <subcellularLocation>
        <location evidence="1">Cell junction</location>
        <location evidence="1">Tight junction</location>
    </subcellularLocation>
    <subcellularLocation>
        <location evidence="2">Cell membrane</location>
        <topology evidence="2">Multi-pass membrane protein</topology>
    </subcellularLocation>
</comment>
<dbReference type="EMBL" id="JBHFQA010000007">
    <property type="protein sequence ID" value="KAL2096615.1"/>
    <property type="molecule type" value="Genomic_DNA"/>
</dbReference>
<dbReference type="InterPro" id="IPR017974">
    <property type="entry name" value="Claudin_CS"/>
</dbReference>
<keyword evidence="6 10" id="KW-0812">Transmembrane</keyword>
<accession>A0ABD1KBS1</accession>
<evidence type="ECO:0000256" key="4">
    <source>
        <dbReference type="ARBA" id="ARBA00022427"/>
    </source>
</evidence>
<evidence type="ECO:0000313" key="13">
    <source>
        <dbReference type="Proteomes" id="UP001591681"/>
    </source>
</evidence>
<feature type="signal peptide" evidence="11">
    <location>
        <begin position="1"/>
        <end position="24"/>
    </location>
</feature>
<evidence type="ECO:0000256" key="8">
    <source>
        <dbReference type="ARBA" id="ARBA00022989"/>
    </source>
</evidence>
<keyword evidence="5" id="KW-1003">Cell membrane</keyword>
<dbReference type="AlphaFoldDB" id="A0ABD1KBS1"/>
<name>A0ABD1KBS1_9TELE</name>
<keyword evidence="4" id="KW-0796">Tight junction</keyword>
<reference evidence="12 13" key="1">
    <citation type="submission" date="2024-09" db="EMBL/GenBank/DDBJ databases">
        <title>A chromosome-level genome assembly of Gray's grenadier anchovy, Coilia grayii.</title>
        <authorList>
            <person name="Fu Z."/>
        </authorList>
    </citation>
    <scope>NUCLEOTIDE SEQUENCE [LARGE SCALE GENOMIC DNA]</scope>
    <source>
        <strain evidence="12">G4</strain>
        <tissue evidence="12">Muscle</tissue>
    </source>
</reference>
<evidence type="ECO:0000256" key="5">
    <source>
        <dbReference type="ARBA" id="ARBA00022475"/>
    </source>
</evidence>
<feature type="transmembrane region" description="Helical" evidence="10">
    <location>
        <begin position="117"/>
        <end position="139"/>
    </location>
</feature>
<evidence type="ECO:0008006" key="14">
    <source>
        <dbReference type="Google" id="ProtNLM"/>
    </source>
</evidence>
<dbReference type="Gene3D" id="1.20.140.150">
    <property type="match status" value="2"/>
</dbReference>
<dbReference type="FunFam" id="1.20.140.150:FF:000001">
    <property type="entry name" value="Claudin"/>
    <property type="match status" value="2"/>
</dbReference>
<dbReference type="Proteomes" id="UP001591681">
    <property type="component" value="Unassembled WGS sequence"/>
</dbReference>
<keyword evidence="11" id="KW-0732">Signal</keyword>
<sequence length="524" mass="56887">MPNAALEVAALCLTLIGLIGCAASTGMPQWRVTAFIGENIIVMETRYEGLWMNCFRQADIRMQCKVYDSLLALPPDLQAARGLMCCAVALGGLGLLVSILGMQCTGCIRDNDRAKRMVLIISGCMIIGACICCIIPVSWTGHVIISDFYNPLLIDAQRRELGEALYIGWMVEGPTELIGMCLGIVGLFGAAVTTGLPMWKVTAFIGENIIVMETRWEGLWMNCYRQSNIRMQCKVYDSLLYLPPELQAARGLMCCSLALSGVGLLVALVGLRSLHCLSGQLRLKRILLMVAGGMQLLACVCVFIPVSWTGHAIIRDFYNPLLIDAQRRELGEALYIGWVTGAVLFASGLVFLFCWRAVSEHGSFDVYHPVYAGAKPTLTRFRPLSSTVSSVGQPPLLMQQTSFLNPPPPSSVHSVPVAPQGAYPLAQPIQYGPQFIPAAPLVYPGNTMPSFPSSGGAQVTPRGSLYYSQQSTPFTASHGTTQTPYALYNSTSSFHPVQQNPVFIGYDYSRVAPPSSTTSSGMRI</sequence>
<evidence type="ECO:0000256" key="1">
    <source>
        <dbReference type="ARBA" id="ARBA00004435"/>
    </source>
</evidence>
<dbReference type="PANTHER" id="PTHR12002">
    <property type="entry name" value="CLAUDIN"/>
    <property type="match status" value="1"/>
</dbReference>
<evidence type="ECO:0000256" key="10">
    <source>
        <dbReference type="SAM" id="Phobius"/>
    </source>
</evidence>
<gene>
    <name evidence="12" type="ORF">ACEWY4_008763</name>
</gene>
<dbReference type="Pfam" id="PF00822">
    <property type="entry name" value="PMP22_Claudin"/>
    <property type="match status" value="1"/>
</dbReference>
<evidence type="ECO:0000256" key="9">
    <source>
        <dbReference type="ARBA" id="ARBA00023136"/>
    </source>
</evidence>
<feature type="transmembrane region" description="Helical" evidence="10">
    <location>
        <begin position="79"/>
        <end position="105"/>
    </location>
</feature>
<feature type="transmembrane region" description="Helical" evidence="10">
    <location>
        <begin position="286"/>
        <end position="314"/>
    </location>
</feature>
<evidence type="ECO:0000256" key="11">
    <source>
        <dbReference type="SAM" id="SignalP"/>
    </source>
</evidence>
<dbReference type="GO" id="GO:0005886">
    <property type="term" value="C:plasma membrane"/>
    <property type="evidence" value="ECO:0007669"/>
    <property type="project" value="UniProtKB-SubCell"/>
</dbReference>
<evidence type="ECO:0000256" key="6">
    <source>
        <dbReference type="ARBA" id="ARBA00022692"/>
    </source>
</evidence>
<comment type="similarity">
    <text evidence="3">Belongs to the claudin family.</text>
</comment>
<dbReference type="InterPro" id="IPR006187">
    <property type="entry name" value="Claudin"/>
</dbReference>
<dbReference type="GO" id="GO:0005923">
    <property type="term" value="C:bicellular tight junction"/>
    <property type="evidence" value="ECO:0007669"/>
    <property type="project" value="UniProtKB-SubCell"/>
</dbReference>
<evidence type="ECO:0000313" key="12">
    <source>
        <dbReference type="EMBL" id="KAL2096615.1"/>
    </source>
</evidence>
<organism evidence="12 13">
    <name type="scientific">Coilia grayii</name>
    <name type="common">Gray's grenadier anchovy</name>
    <dbReference type="NCBI Taxonomy" id="363190"/>
    <lineage>
        <taxon>Eukaryota</taxon>
        <taxon>Metazoa</taxon>
        <taxon>Chordata</taxon>
        <taxon>Craniata</taxon>
        <taxon>Vertebrata</taxon>
        <taxon>Euteleostomi</taxon>
        <taxon>Actinopterygii</taxon>
        <taxon>Neopterygii</taxon>
        <taxon>Teleostei</taxon>
        <taxon>Clupei</taxon>
        <taxon>Clupeiformes</taxon>
        <taxon>Clupeoidei</taxon>
        <taxon>Engraulidae</taxon>
        <taxon>Coilinae</taxon>
        <taxon>Coilia</taxon>
    </lineage>
</organism>
<keyword evidence="7" id="KW-0965">Cell junction</keyword>
<feature type="transmembrane region" description="Helical" evidence="10">
    <location>
        <begin position="334"/>
        <end position="355"/>
    </location>
</feature>
<evidence type="ECO:0000256" key="2">
    <source>
        <dbReference type="ARBA" id="ARBA00004651"/>
    </source>
</evidence>
<dbReference type="InterPro" id="IPR004031">
    <property type="entry name" value="PMP22/EMP/MP20/Claudin"/>
</dbReference>
<evidence type="ECO:0000256" key="3">
    <source>
        <dbReference type="ARBA" id="ARBA00008295"/>
    </source>
</evidence>
<keyword evidence="8 10" id="KW-1133">Transmembrane helix</keyword>
<dbReference type="PRINTS" id="PR01077">
    <property type="entry name" value="CLAUDIN"/>
</dbReference>